<gene>
    <name evidence="1" type="ORF">PCOR1329_LOCUS34777</name>
</gene>
<reference evidence="1" key="1">
    <citation type="submission" date="2023-10" db="EMBL/GenBank/DDBJ databases">
        <authorList>
            <person name="Chen Y."/>
            <person name="Shah S."/>
            <person name="Dougan E. K."/>
            <person name="Thang M."/>
            <person name="Chan C."/>
        </authorList>
    </citation>
    <scope>NUCLEOTIDE SEQUENCE [LARGE SCALE GENOMIC DNA]</scope>
</reference>
<keyword evidence="2" id="KW-1185">Reference proteome</keyword>
<proteinExistence type="predicted"/>
<evidence type="ECO:0000313" key="1">
    <source>
        <dbReference type="EMBL" id="CAK0838977.1"/>
    </source>
</evidence>
<organism evidence="1 2">
    <name type="scientific">Prorocentrum cordatum</name>
    <dbReference type="NCBI Taxonomy" id="2364126"/>
    <lineage>
        <taxon>Eukaryota</taxon>
        <taxon>Sar</taxon>
        <taxon>Alveolata</taxon>
        <taxon>Dinophyceae</taxon>
        <taxon>Prorocentrales</taxon>
        <taxon>Prorocentraceae</taxon>
        <taxon>Prorocentrum</taxon>
    </lineage>
</organism>
<feature type="non-terminal residue" evidence="1">
    <location>
        <position position="159"/>
    </location>
</feature>
<comment type="caution">
    <text evidence="1">The sequence shown here is derived from an EMBL/GenBank/DDBJ whole genome shotgun (WGS) entry which is preliminary data.</text>
</comment>
<name>A0ABN9T1Z1_9DINO</name>
<sequence length="159" mass="17483">VGVALPTALGEACEDAEAYLAEFHDLAAWGQRAWRGRAEGFKIASEPLLQAWDRSLKQHSSVAYRSRARFYSAAYRLAEIAAAAGAKRCPGLAAFRRQRRVVSSVVPADGPLAAWQEEPREDLVELLSSGEAADRERAADFFDALSLHLSRLQRADRAE</sequence>
<feature type="non-terminal residue" evidence="1">
    <location>
        <position position="1"/>
    </location>
</feature>
<accession>A0ABN9T1Z1</accession>
<protein>
    <submittedName>
        <fullName evidence="1">Uncharacterized protein</fullName>
    </submittedName>
</protein>
<dbReference type="EMBL" id="CAUYUJ010014260">
    <property type="protein sequence ID" value="CAK0838977.1"/>
    <property type="molecule type" value="Genomic_DNA"/>
</dbReference>
<evidence type="ECO:0000313" key="2">
    <source>
        <dbReference type="Proteomes" id="UP001189429"/>
    </source>
</evidence>
<dbReference type="Proteomes" id="UP001189429">
    <property type="component" value="Unassembled WGS sequence"/>
</dbReference>